<evidence type="ECO:0000256" key="1">
    <source>
        <dbReference type="SAM" id="SignalP"/>
    </source>
</evidence>
<dbReference type="EMBL" id="CP091244">
    <property type="protein sequence ID" value="UJS24546.1"/>
    <property type="molecule type" value="Genomic_DNA"/>
</dbReference>
<dbReference type="RefSeq" id="WP_236499099.1">
    <property type="nucleotide sequence ID" value="NZ_CP091244.1"/>
</dbReference>
<sequence length="107" mass="12062">MSVRKLIRNAITTFVTTLVLSSAYAYAAPNGEVLFSATEGGKPIMRTVQWEIFNLDSNSKQEDVRHTFTVKLPPGEYLAKLRCDGKDYERPFKIATPFHNVLIECGH</sequence>
<feature type="chain" id="PRO_5046918432" evidence="1">
    <location>
        <begin position="28"/>
        <end position="107"/>
    </location>
</feature>
<accession>A0ABY3SYC4</accession>
<gene>
    <name evidence="2" type="ORF">L2Y54_00530</name>
</gene>
<evidence type="ECO:0000313" key="3">
    <source>
        <dbReference type="Proteomes" id="UP001054801"/>
    </source>
</evidence>
<name>A0ABY3SYC4_9GAMM</name>
<organism evidence="2 3">
    <name type="scientific">Thiothrix winogradskyi</name>
    <dbReference type="NCBI Taxonomy" id="96472"/>
    <lineage>
        <taxon>Bacteria</taxon>
        <taxon>Pseudomonadati</taxon>
        <taxon>Pseudomonadota</taxon>
        <taxon>Gammaproteobacteria</taxon>
        <taxon>Thiotrichales</taxon>
        <taxon>Thiotrichaceae</taxon>
        <taxon>Thiothrix</taxon>
    </lineage>
</organism>
<reference evidence="2" key="1">
    <citation type="journal article" date="2022" name="Microorganisms">
        <title>Two New Species of Filamentous Sulfur Bacteria of the Genus Thiothrix, Thiothrix winogradskyi sp. nov. and 'Candidatus Thiothrix sulfatifontis' sp. nov.</title>
        <authorList>
            <person name="Ravin N.V."/>
            <person name="Rossetti S."/>
            <person name="Beletsky A.V."/>
            <person name="Kadnikov V.V."/>
            <person name="Rudenko T.S."/>
            <person name="Smolyakov D.D."/>
            <person name="Moskvitina M.I."/>
            <person name="Gureeva M.V."/>
            <person name="Mardanov A.V."/>
            <person name="Grabovich M.Y."/>
        </authorList>
    </citation>
    <scope>NUCLEOTIDE SEQUENCE</scope>
    <source>
        <strain evidence="2">CT3</strain>
    </source>
</reference>
<proteinExistence type="predicted"/>
<dbReference type="Proteomes" id="UP001054801">
    <property type="component" value="Chromosome"/>
</dbReference>
<keyword evidence="1" id="KW-0732">Signal</keyword>
<feature type="signal peptide" evidence="1">
    <location>
        <begin position="1"/>
        <end position="27"/>
    </location>
</feature>
<keyword evidence="3" id="KW-1185">Reference proteome</keyword>
<protein>
    <submittedName>
        <fullName evidence="2">Uncharacterized protein</fullName>
    </submittedName>
</protein>
<evidence type="ECO:0000313" key="2">
    <source>
        <dbReference type="EMBL" id="UJS24546.1"/>
    </source>
</evidence>